<protein>
    <submittedName>
        <fullName evidence="2">Uncharacterized protein</fullName>
    </submittedName>
</protein>
<keyword evidence="1" id="KW-1133">Transmembrane helix</keyword>
<evidence type="ECO:0000313" key="2">
    <source>
        <dbReference type="EMBL" id="MBL0375073.1"/>
    </source>
</evidence>
<proteinExistence type="predicted"/>
<dbReference type="AlphaFoldDB" id="A0A936YQX9"/>
<sequence length="105" mass="11316">MTFSDFFVCLVAGLAIPMALLDAARTILGDGMPLQAEGFQLESRPLPWILGLFAGPALLFDRVVGGWRADTMTRNDVAQGAVIVIGWAGIYGFVFLSLARLLWSA</sequence>
<organism evidence="2 3">
    <name type="scientific">Rhizobium setariae</name>
    <dbReference type="NCBI Taxonomy" id="2801340"/>
    <lineage>
        <taxon>Bacteria</taxon>
        <taxon>Pseudomonadati</taxon>
        <taxon>Pseudomonadota</taxon>
        <taxon>Alphaproteobacteria</taxon>
        <taxon>Hyphomicrobiales</taxon>
        <taxon>Rhizobiaceae</taxon>
        <taxon>Rhizobium/Agrobacterium group</taxon>
        <taxon>Rhizobium</taxon>
    </lineage>
</organism>
<keyword evidence="1" id="KW-0472">Membrane</keyword>
<keyword evidence="1" id="KW-0812">Transmembrane</keyword>
<dbReference type="Pfam" id="PF22258">
    <property type="entry name" value="DUF6949"/>
    <property type="match status" value="1"/>
</dbReference>
<reference evidence="2" key="1">
    <citation type="submission" date="2021-01" db="EMBL/GenBank/DDBJ databases">
        <title>Rhizobium sp. strain KVB221 16S ribosomal RNA gene Genome sequencing and assembly.</title>
        <authorList>
            <person name="Kang M."/>
        </authorList>
    </citation>
    <scope>NUCLEOTIDE SEQUENCE</scope>
    <source>
        <strain evidence="2">KVB221</strain>
    </source>
</reference>
<feature type="transmembrane region" description="Helical" evidence="1">
    <location>
        <begin position="77"/>
        <end position="103"/>
    </location>
</feature>
<dbReference type="RefSeq" id="WP_201663623.1">
    <property type="nucleotide sequence ID" value="NZ_JAEQNC010000018.1"/>
</dbReference>
<dbReference type="Proteomes" id="UP000633219">
    <property type="component" value="Unassembled WGS sequence"/>
</dbReference>
<evidence type="ECO:0000256" key="1">
    <source>
        <dbReference type="SAM" id="Phobius"/>
    </source>
</evidence>
<name>A0A936YQX9_9HYPH</name>
<accession>A0A936YQX9</accession>
<dbReference type="InterPro" id="IPR053803">
    <property type="entry name" value="DUF6949"/>
</dbReference>
<evidence type="ECO:0000313" key="3">
    <source>
        <dbReference type="Proteomes" id="UP000633219"/>
    </source>
</evidence>
<comment type="caution">
    <text evidence="2">The sequence shown here is derived from an EMBL/GenBank/DDBJ whole genome shotgun (WGS) entry which is preliminary data.</text>
</comment>
<keyword evidence="3" id="KW-1185">Reference proteome</keyword>
<feature type="transmembrane region" description="Helical" evidence="1">
    <location>
        <begin position="47"/>
        <end position="65"/>
    </location>
</feature>
<dbReference type="EMBL" id="JAEQNC010000018">
    <property type="protein sequence ID" value="MBL0375073.1"/>
    <property type="molecule type" value="Genomic_DNA"/>
</dbReference>
<gene>
    <name evidence="2" type="ORF">JJB09_23960</name>
</gene>